<proteinExistence type="predicted"/>
<dbReference type="AlphaFoldDB" id="A0A7Z9A260"/>
<dbReference type="Proteomes" id="UP000282386">
    <property type="component" value="Chromosome"/>
</dbReference>
<keyword evidence="1" id="KW-1133">Transmembrane helix</keyword>
<feature type="transmembrane region" description="Helical" evidence="1">
    <location>
        <begin position="213"/>
        <end position="236"/>
    </location>
</feature>
<dbReference type="RefSeq" id="WP_094758320.1">
    <property type="nucleotide sequence ID" value="NZ_LR134479.1"/>
</dbReference>
<feature type="transmembrane region" description="Helical" evidence="1">
    <location>
        <begin position="66"/>
        <end position="87"/>
    </location>
</feature>
<accession>A0A7Z9A260</accession>
<keyword evidence="1" id="KW-0812">Transmembrane</keyword>
<evidence type="ECO:0000313" key="3">
    <source>
        <dbReference type="Proteomes" id="UP000282386"/>
    </source>
</evidence>
<keyword evidence="1" id="KW-0472">Membrane</keyword>
<gene>
    <name evidence="2" type="ORF">NCTC10207_00714</name>
</gene>
<name>A0A7Z9A260_9MICC</name>
<evidence type="ECO:0000256" key="1">
    <source>
        <dbReference type="SAM" id="Phobius"/>
    </source>
</evidence>
<organism evidence="2 3">
    <name type="scientific">Rothia aeria</name>
    <dbReference type="NCBI Taxonomy" id="172042"/>
    <lineage>
        <taxon>Bacteria</taxon>
        <taxon>Bacillati</taxon>
        <taxon>Actinomycetota</taxon>
        <taxon>Actinomycetes</taxon>
        <taxon>Micrococcales</taxon>
        <taxon>Micrococcaceae</taxon>
        <taxon>Rothia</taxon>
    </lineage>
</organism>
<evidence type="ECO:0000313" key="2">
    <source>
        <dbReference type="EMBL" id="VEI22633.1"/>
    </source>
</evidence>
<sequence length="258" mass="28753">MAEREYEHEEYDEVDGEYIEDIDGGEEVVDEDFFDEDDEVEEVDSEFFEMHGDEEYEEYSENRASVSWGAVLSVVAALILAVALCVVGGRALFAAQQDTGITGKTWVIEGSFVDVTPDLETKDNVARYKGTLPVDERIDGKTYRSNLKDRQKVSRGEEIEFRGSQTGMVSSDFPREVSALLVETGDNQLEVIRTGEKGSLHEVDEGTVGRQKLIGWVSFIGALLVLIGGGYVGVILTRRARQQALESEYEGEEDLELD</sequence>
<reference evidence="2 3" key="1">
    <citation type="submission" date="2018-12" db="EMBL/GenBank/DDBJ databases">
        <authorList>
            <consortium name="Pathogen Informatics"/>
        </authorList>
    </citation>
    <scope>NUCLEOTIDE SEQUENCE [LARGE SCALE GENOMIC DNA]</scope>
    <source>
        <strain evidence="2 3">NCTC10207</strain>
    </source>
</reference>
<dbReference type="EMBL" id="LR134479">
    <property type="protein sequence ID" value="VEI22633.1"/>
    <property type="molecule type" value="Genomic_DNA"/>
</dbReference>
<protein>
    <submittedName>
        <fullName evidence="2">Uncharacterized protein</fullName>
    </submittedName>
</protein>